<dbReference type="InterPro" id="IPR039422">
    <property type="entry name" value="MarR/SlyA-like"/>
</dbReference>
<sequence>MECKPWEMDEGMSLIMMRMRRSLRTVLREAVLEEGLTPNEIEVLLFLEHGTYNTARDISRLRGMPRSLVSKAVDQLVRRGYVESSQDKQDRRVSRLRLLPASQSAVQRLAQARGDFLSKLCKGVTQEEFAAFFSMVGKMVDNLGDMPLEDELRLENEFEKGSVKGQ</sequence>
<dbReference type="PANTHER" id="PTHR33164:SF89">
    <property type="entry name" value="MARR FAMILY REGULATORY PROTEIN"/>
    <property type="match status" value="1"/>
</dbReference>
<dbReference type="PANTHER" id="PTHR33164">
    <property type="entry name" value="TRANSCRIPTIONAL REGULATOR, MARR FAMILY"/>
    <property type="match status" value="1"/>
</dbReference>
<dbReference type="Pfam" id="PF12802">
    <property type="entry name" value="MarR_2"/>
    <property type="match status" value="1"/>
</dbReference>
<protein>
    <submittedName>
        <fullName evidence="2">MarR family winged helix-turn-helix transcriptional regulator</fullName>
    </submittedName>
</protein>
<dbReference type="SMART" id="SM00347">
    <property type="entry name" value="HTH_MARR"/>
    <property type="match status" value="1"/>
</dbReference>
<dbReference type="GO" id="GO:0006950">
    <property type="term" value="P:response to stress"/>
    <property type="evidence" value="ECO:0007669"/>
    <property type="project" value="TreeGrafter"/>
</dbReference>
<dbReference type="Gene3D" id="1.10.10.10">
    <property type="entry name" value="Winged helix-like DNA-binding domain superfamily/Winged helix DNA-binding domain"/>
    <property type="match status" value="1"/>
</dbReference>
<dbReference type="PROSITE" id="PS50995">
    <property type="entry name" value="HTH_MARR_2"/>
    <property type="match status" value="1"/>
</dbReference>
<dbReference type="AlphaFoldDB" id="A0A9D2LZ88"/>
<accession>A0A9D2LZ88</accession>
<name>A0A9D2LZ88_9FIRM</name>
<dbReference type="Proteomes" id="UP000824214">
    <property type="component" value="Unassembled WGS sequence"/>
</dbReference>
<reference evidence="2" key="1">
    <citation type="journal article" date="2021" name="PeerJ">
        <title>Extensive microbial diversity within the chicken gut microbiome revealed by metagenomics and culture.</title>
        <authorList>
            <person name="Gilroy R."/>
            <person name="Ravi A."/>
            <person name="Getino M."/>
            <person name="Pursley I."/>
            <person name="Horton D.L."/>
            <person name="Alikhan N.F."/>
            <person name="Baker D."/>
            <person name="Gharbi K."/>
            <person name="Hall N."/>
            <person name="Watson M."/>
            <person name="Adriaenssens E.M."/>
            <person name="Foster-Nyarko E."/>
            <person name="Jarju S."/>
            <person name="Secka A."/>
            <person name="Antonio M."/>
            <person name="Oren A."/>
            <person name="Chaudhuri R.R."/>
            <person name="La Ragione R."/>
            <person name="Hildebrand F."/>
            <person name="Pallen M.J."/>
        </authorList>
    </citation>
    <scope>NUCLEOTIDE SEQUENCE</scope>
    <source>
        <strain evidence="2">ChiBcolR8-3208</strain>
    </source>
</reference>
<dbReference type="InterPro" id="IPR036390">
    <property type="entry name" value="WH_DNA-bd_sf"/>
</dbReference>
<proteinExistence type="predicted"/>
<feature type="domain" description="HTH marR-type" evidence="1">
    <location>
        <begin position="9"/>
        <end position="141"/>
    </location>
</feature>
<dbReference type="InterPro" id="IPR036388">
    <property type="entry name" value="WH-like_DNA-bd_sf"/>
</dbReference>
<dbReference type="EMBL" id="DWXZ01000181">
    <property type="protein sequence ID" value="HJB38082.1"/>
    <property type="molecule type" value="Genomic_DNA"/>
</dbReference>
<evidence type="ECO:0000313" key="3">
    <source>
        <dbReference type="Proteomes" id="UP000824214"/>
    </source>
</evidence>
<organism evidence="2 3">
    <name type="scientific">Candidatus Acutalibacter ornithocaccae</name>
    <dbReference type="NCBI Taxonomy" id="2838416"/>
    <lineage>
        <taxon>Bacteria</taxon>
        <taxon>Bacillati</taxon>
        <taxon>Bacillota</taxon>
        <taxon>Clostridia</taxon>
        <taxon>Eubacteriales</taxon>
        <taxon>Acutalibacteraceae</taxon>
        <taxon>Acutalibacter</taxon>
    </lineage>
</organism>
<comment type="caution">
    <text evidence="2">The sequence shown here is derived from an EMBL/GenBank/DDBJ whole genome shotgun (WGS) entry which is preliminary data.</text>
</comment>
<dbReference type="GO" id="GO:0003700">
    <property type="term" value="F:DNA-binding transcription factor activity"/>
    <property type="evidence" value="ECO:0007669"/>
    <property type="project" value="InterPro"/>
</dbReference>
<reference evidence="2" key="2">
    <citation type="submission" date="2021-04" db="EMBL/GenBank/DDBJ databases">
        <authorList>
            <person name="Gilroy R."/>
        </authorList>
    </citation>
    <scope>NUCLEOTIDE SEQUENCE</scope>
    <source>
        <strain evidence="2">ChiBcolR8-3208</strain>
    </source>
</reference>
<evidence type="ECO:0000313" key="2">
    <source>
        <dbReference type="EMBL" id="HJB38082.1"/>
    </source>
</evidence>
<gene>
    <name evidence="2" type="ORF">H9942_08460</name>
</gene>
<evidence type="ECO:0000259" key="1">
    <source>
        <dbReference type="PROSITE" id="PS50995"/>
    </source>
</evidence>
<dbReference type="SUPFAM" id="SSF46785">
    <property type="entry name" value="Winged helix' DNA-binding domain"/>
    <property type="match status" value="1"/>
</dbReference>
<dbReference type="InterPro" id="IPR000835">
    <property type="entry name" value="HTH_MarR-typ"/>
</dbReference>